<dbReference type="InterPro" id="IPR036397">
    <property type="entry name" value="RNaseH_sf"/>
</dbReference>
<reference evidence="1 2" key="1">
    <citation type="submission" date="2021-11" db="EMBL/GenBank/DDBJ databases">
        <authorList>
            <person name="Islam A."/>
            <person name="Islam S."/>
            <person name="Flora M.S."/>
            <person name="Rahman M."/>
            <person name="Ziaur R.M."/>
            <person name="Epstein J.H."/>
            <person name="Hassan M."/>
            <person name="Klassen M."/>
            <person name="Woodard K."/>
            <person name="Webb A."/>
            <person name="Webby R.J."/>
            <person name="El Zowalaty M.E."/>
        </authorList>
    </citation>
    <scope>NUCLEOTIDE SEQUENCE [LARGE SCALE GENOMIC DNA]</scope>
    <source>
        <strain evidence="1">Pbs1</strain>
    </source>
</reference>
<protein>
    <recommendedName>
        <fullName evidence="3">Integrase catalytic domain-containing protein</fullName>
    </recommendedName>
</protein>
<dbReference type="SUPFAM" id="SSF53098">
    <property type="entry name" value="Ribonuclease H-like"/>
    <property type="match status" value="1"/>
</dbReference>
<dbReference type="Gene3D" id="3.30.420.10">
    <property type="entry name" value="Ribonuclease H-like superfamily/Ribonuclease H"/>
    <property type="match status" value="1"/>
</dbReference>
<organism evidence="1 2">
    <name type="scientific">Peronospora belbahrii</name>
    <dbReference type="NCBI Taxonomy" id="622444"/>
    <lineage>
        <taxon>Eukaryota</taxon>
        <taxon>Sar</taxon>
        <taxon>Stramenopiles</taxon>
        <taxon>Oomycota</taxon>
        <taxon>Peronosporomycetes</taxon>
        <taxon>Peronosporales</taxon>
        <taxon>Peronosporaceae</taxon>
        <taxon>Peronospora</taxon>
    </lineage>
</organism>
<proteinExistence type="predicted"/>
<accession>A0ABN8CXR5</accession>
<comment type="caution">
    <text evidence="1">The sequence shown here is derived from an EMBL/GenBank/DDBJ whole genome shotgun (WGS) entry which is preliminary data.</text>
</comment>
<evidence type="ECO:0000313" key="2">
    <source>
        <dbReference type="Proteomes" id="UP001158986"/>
    </source>
</evidence>
<dbReference type="InterPro" id="IPR012337">
    <property type="entry name" value="RNaseH-like_sf"/>
</dbReference>
<gene>
    <name evidence="1" type="ORF">PBS001_LOCUS2649</name>
</gene>
<evidence type="ECO:0008006" key="3">
    <source>
        <dbReference type="Google" id="ProtNLM"/>
    </source>
</evidence>
<dbReference type="PANTHER" id="PTHR47266">
    <property type="entry name" value="ENDONUCLEASE-RELATED"/>
    <property type="match status" value="1"/>
</dbReference>
<dbReference type="EMBL" id="CAKLCB010000151">
    <property type="protein sequence ID" value="CAH0515963.1"/>
    <property type="molecule type" value="Genomic_DNA"/>
</dbReference>
<dbReference type="InterPro" id="IPR052160">
    <property type="entry name" value="Gypsy_RT_Integrase-like"/>
</dbReference>
<dbReference type="Proteomes" id="UP001158986">
    <property type="component" value="Unassembled WGS sequence"/>
</dbReference>
<sequence length="125" mass="13673">MFTADHPKTDGQTERVNHAIGDMLRIVCAETPKQQSKMLPLVELALNNAVHASTGFTPFYVNGLVTPRVPLTLHPATSGLSGREIAEGLADISPVAMRKKVEAFLSTRFDVLRRVKDTMAESQDV</sequence>
<keyword evidence="2" id="KW-1185">Reference proteome</keyword>
<evidence type="ECO:0000313" key="1">
    <source>
        <dbReference type="EMBL" id="CAH0515963.1"/>
    </source>
</evidence>
<name>A0ABN8CXR5_9STRA</name>